<protein>
    <recommendedName>
        <fullName evidence="3">FAE domain-containing protein</fullName>
    </recommendedName>
</protein>
<accession>A0A2H5QCT5</accession>
<feature type="domain" description="FAE" evidence="3">
    <location>
        <begin position="4"/>
        <end position="263"/>
    </location>
</feature>
<organism evidence="4 5">
    <name type="scientific">Citrus unshiu</name>
    <name type="common">Satsuma mandarin</name>
    <name type="synonym">Citrus nobilis var. unshiu</name>
    <dbReference type="NCBI Taxonomy" id="55188"/>
    <lineage>
        <taxon>Eukaryota</taxon>
        <taxon>Viridiplantae</taxon>
        <taxon>Streptophyta</taxon>
        <taxon>Embryophyta</taxon>
        <taxon>Tracheophyta</taxon>
        <taxon>Spermatophyta</taxon>
        <taxon>Magnoliopsida</taxon>
        <taxon>eudicotyledons</taxon>
        <taxon>Gunneridae</taxon>
        <taxon>Pentapetalae</taxon>
        <taxon>rosids</taxon>
        <taxon>malvids</taxon>
        <taxon>Sapindales</taxon>
        <taxon>Rutaceae</taxon>
        <taxon>Aurantioideae</taxon>
        <taxon>Citrus</taxon>
    </lineage>
</organism>
<keyword evidence="5" id="KW-1185">Reference proteome</keyword>
<feature type="non-terminal residue" evidence="4">
    <location>
        <position position="1"/>
    </location>
</feature>
<dbReference type="GO" id="GO:0016020">
    <property type="term" value="C:membrane"/>
    <property type="evidence" value="ECO:0007669"/>
    <property type="project" value="InterPro"/>
</dbReference>
<keyword evidence="1" id="KW-0012">Acyltransferase</keyword>
<evidence type="ECO:0000259" key="3">
    <source>
        <dbReference type="Pfam" id="PF08392"/>
    </source>
</evidence>
<dbReference type="STRING" id="55188.A0A2H5QCT5"/>
<reference evidence="4 5" key="1">
    <citation type="journal article" date="2017" name="Front. Genet.">
        <title>Draft sequencing of the heterozygous diploid genome of Satsuma (Citrus unshiu Marc.) using a hybrid assembly approach.</title>
        <authorList>
            <person name="Shimizu T."/>
            <person name="Tanizawa Y."/>
            <person name="Mochizuki T."/>
            <person name="Nagasaki H."/>
            <person name="Yoshioka T."/>
            <person name="Toyoda A."/>
            <person name="Fujiyama A."/>
            <person name="Kaminuma E."/>
            <person name="Nakamura Y."/>
        </authorList>
    </citation>
    <scope>NUCLEOTIDE SEQUENCE [LARGE SCALE GENOMIC DNA]</scope>
    <source>
        <strain evidence="5">cv. Miyagawa wase</strain>
    </source>
</reference>
<dbReference type="SUPFAM" id="SSF53901">
    <property type="entry name" value="Thiolase-like"/>
    <property type="match status" value="1"/>
</dbReference>
<dbReference type="GO" id="GO:0009922">
    <property type="term" value="F:fatty acid elongase activity"/>
    <property type="evidence" value="ECO:0007669"/>
    <property type="project" value="UniProtKB-EC"/>
</dbReference>
<dbReference type="Gene3D" id="3.40.47.10">
    <property type="match status" value="1"/>
</dbReference>
<keyword evidence="1" id="KW-0808">Transferase</keyword>
<dbReference type="Pfam" id="PF08392">
    <property type="entry name" value="FAE1_CUT1_RppA"/>
    <property type="match status" value="1"/>
</dbReference>
<proteinExistence type="predicted"/>
<evidence type="ECO:0000313" key="5">
    <source>
        <dbReference type="Proteomes" id="UP000236630"/>
    </source>
</evidence>
<feature type="non-terminal residue" evidence="4">
    <location>
        <position position="263"/>
    </location>
</feature>
<name>A0A2H5QCT5_CITUN</name>
<dbReference type="Proteomes" id="UP000236630">
    <property type="component" value="Unassembled WGS sequence"/>
</dbReference>
<sequence>LFWSKRSRPFYLIDFSCYKPDDELKASVDKFLKVSENRVLFQEDWFHFQGVTSSPPNLSFDQARSEAESVMFGALDSRFDKTGAKTSDVRILIVNCSLFNSVPSLSSIIVNRYKLRTDIKTYNLDGMGCSASLISVELAWTLLKGSPNSYAVVVSIENITPSWYSGKNRPMLLTNSLFRMGASASLLSNKARERSRSKYQLTHLVQTHTASNDKHFNSVRLAQDDEGKVGISLSKEVMFTAGDALKTNITTLGPPVLAWTEQF</sequence>
<gene>
    <name evidence="4" type="ORF">CUMW_217940</name>
</gene>
<dbReference type="PANTHER" id="PTHR31561">
    <property type="entry name" value="3-KETOACYL-COA SYNTHASE"/>
    <property type="match status" value="1"/>
</dbReference>
<evidence type="ECO:0000256" key="1">
    <source>
        <dbReference type="ARBA" id="ARBA00023315"/>
    </source>
</evidence>
<dbReference type="AlphaFoldDB" id="A0A2H5QCT5"/>
<dbReference type="InterPro" id="IPR016039">
    <property type="entry name" value="Thiolase-like"/>
</dbReference>
<dbReference type="InterPro" id="IPR013601">
    <property type="entry name" value="FAE1_typ3_polyketide_synth"/>
</dbReference>
<evidence type="ECO:0000256" key="2">
    <source>
        <dbReference type="ARBA" id="ARBA00047375"/>
    </source>
</evidence>
<comment type="caution">
    <text evidence="4">The sequence shown here is derived from an EMBL/GenBank/DDBJ whole genome shotgun (WGS) entry which is preliminary data.</text>
</comment>
<evidence type="ECO:0000313" key="4">
    <source>
        <dbReference type="EMBL" id="GAY62457.1"/>
    </source>
</evidence>
<dbReference type="GO" id="GO:0006633">
    <property type="term" value="P:fatty acid biosynthetic process"/>
    <property type="evidence" value="ECO:0007669"/>
    <property type="project" value="InterPro"/>
</dbReference>
<comment type="catalytic activity">
    <reaction evidence="2">
        <text>a very-long-chain acyl-CoA + malonyl-CoA + H(+) = a very-long-chain 3-oxoacyl-CoA + CO2 + CoA</text>
        <dbReference type="Rhea" id="RHEA:32727"/>
        <dbReference type="ChEBI" id="CHEBI:15378"/>
        <dbReference type="ChEBI" id="CHEBI:16526"/>
        <dbReference type="ChEBI" id="CHEBI:57287"/>
        <dbReference type="ChEBI" id="CHEBI:57384"/>
        <dbReference type="ChEBI" id="CHEBI:90725"/>
        <dbReference type="ChEBI" id="CHEBI:90736"/>
        <dbReference type="EC" id="2.3.1.199"/>
    </reaction>
</comment>
<dbReference type="EMBL" id="BDQV01000307">
    <property type="protein sequence ID" value="GAY62457.1"/>
    <property type="molecule type" value="Genomic_DNA"/>
</dbReference>
<dbReference type="InterPro" id="IPR012392">
    <property type="entry name" value="3-ktacl-CoA_syn"/>
</dbReference>